<evidence type="ECO:0000313" key="2">
    <source>
        <dbReference type="EMBL" id="ABK71364.1"/>
    </source>
</evidence>
<evidence type="ECO:0000256" key="1">
    <source>
        <dbReference type="SAM" id="MobiDB-lite"/>
    </source>
</evidence>
<feature type="region of interest" description="Disordered" evidence="1">
    <location>
        <begin position="1"/>
        <end position="70"/>
    </location>
</feature>
<dbReference type="KEGG" id="msm:MSMEG_3865"/>
<dbReference type="Proteomes" id="UP000000757">
    <property type="component" value="Chromosome"/>
</dbReference>
<accession>A0QZ18</accession>
<name>A0QZ18_MYCS2</name>
<dbReference type="PATRIC" id="fig|246196.19.peg.3804"/>
<dbReference type="AlphaFoldDB" id="A0QZ18"/>
<dbReference type="STRING" id="246196.MSMEG_3865"/>
<proteinExistence type="predicted"/>
<sequence length="70" mass="7617">MPGPAVRAARDRDEPRDDGDEDTECDHDRVLSGTCSNFPVPAVRGTGSEVTPDNRRSSQSVRERTGSESE</sequence>
<feature type="compositionally biased region" description="Acidic residues" evidence="1">
    <location>
        <begin position="16"/>
        <end position="25"/>
    </location>
</feature>
<protein>
    <submittedName>
        <fullName evidence="2">Uncharacterized protein</fullName>
    </submittedName>
</protein>
<dbReference type="EMBL" id="CP000480">
    <property type="protein sequence ID" value="ABK71364.1"/>
    <property type="molecule type" value="Genomic_DNA"/>
</dbReference>
<evidence type="ECO:0000313" key="3">
    <source>
        <dbReference type="Proteomes" id="UP000000757"/>
    </source>
</evidence>
<keyword evidence="3" id="KW-1185">Reference proteome</keyword>
<reference evidence="2 3" key="1">
    <citation type="submission" date="2006-10" db="EMBL/GenBank/DDBJ databases">
        <authorList>
            <person name="Fleischmann R.D."/>
            <person name="Dodson R.J."/>
            <person name="Haft D.H."/>
            <person name="Merkel J.S."/>
            <person name="Nelson W.C."/>
            <person name="Fraser C.M."/>
        </authorList>
    </citation>
    <scope>NUCLEOTIDE SEQUENCE [LARGE SCALE GENOMIC DNA]</scope>
    <source>
        <strain evidence="3">ATCC 700084 / mc(2)155</strain>
    </source>
</reference>
<gene>
    <name evidence="2" type="ordered locus">MSMEG_3865</name>
</gene>
<feature type="compositionally biased region" description="Basic and acidic residues" evidence="1">
    <location>
        <begin position="52"/>
        <end position="70"/>
    </location>
</feature>
<organism evidence="2 3">
    <name type="scientific">Mycolicibacterium smegmatis (strain ATCC 700084 / mc(2)155)</name>
    <name type="common">Mycobacterium smegmatis</name>
    <dbReference type="NCBI Taxonomy" id="246196"/>
    <lineage>
        <taxon>Bacteria</taxon>
        <taxon>Bacillati</taxon>
        <taxon>Actinomycetota</taxon>
        <taxon>Actinomycetes</taxon>
        <taxon>Mycobacteriales</taxon>
        <taxon>Mycobacteriaceae</taxon>
        <taxon>Mycolicibacterium</taxon>
    </lineage>
</organism>